<reference evidence="10 11" key="1">
    <citation type="submission" date="2014-04" db="EMBL/GenBank/DDBJ databases">
        <title>The Genome Sequence of Thermoanaerobaculum aquaticum MP-01, The First Cultivated Group 23 Acidobacterium.</title>
        <authorList>
            <person name="Stamps B.W."/>
            <person name="Losey N.A."/>
            <person name="Lawson P.A."/>
            <person name="Stevenson B.S."/>
        </authorList>
    </citation>
    <scope>NUCLEOTIDE SEQUENCE [LARGE SCALE GENOMIC DNA]</scope>
    <source>
        <strain evidence="10 11">MP-01</strain>
    </source>
</reference>
<dbReference type="HAMAP" id="MF_00178">
    <property type="entry name" value="Lumazine_synth"/>
    <property type="match status" value="1"/>
</dbReference>
<evidence type="ECO:0000313" key="10">
    <source>
        <dbReference type="EMBL" id="KDA53895.1"/>
    </source>
</evidence>
<dbReference type="GO" id="GO:0005829">
    <property type="term" value="C:cytosol"/>
    <property type="evidence" value="ECO:0007669"/>
    <property type="project" value="TreeGrafter"/>
</dbReference>
<name>A0A062XZI5_9BACT</name>
<dbReference type="AlphaFoldDB" id="A0A062XZI5"/>
<feature type="binding site" evidence="9">
    <location>
        <begin position="56"/>
        <end position="58"/>
    </location>
    <ligand>
        <name>5-amino-6-(D-ribitylamino)uracil</name>
        <dbReference type="ChEBI" id="CHEBI:15934"/>
    </ligand>
</feature>
<dbReference type="STRING" id="1312852.EG19_02665"/>
<evidence type="ECO:0000256" key="9">
    <source>
        <dbReference type="HAMAP-Rule" id="MF_00178"/>
    </source>
</evidence>
<evidence type="ECO:0000256" key="6">
    <source>
        <dbReference type="ARBA" id="ARBA00048785"/>
    </source>
</evidence>
<dbReference type="Gene3D" id="3.40.50.960">
    <property type="entry name" value="Lumazine/riboflavin synthase"/>
    <property type="match status" value="1"/>
</dbReference>
<dbReference type="SUPFAM" id="SSF52121">
    <property type="entry name" value="Lumazine synthase"/>
    <property type="match status" value="1"/>
</dbReference>
<dbReference type="NCBIfam" id="NF000812">
    <property type="entry name" value="PRK00061.1-4"/>
    <property type="match status" value="1"/>
</dbReference>
<feature type="binding site" evidence="9">
    <location>
        <position position="113"/>
    </location>
    <ligand>
        <name>5-amino-6-(D-ribitylamino)uracil</name>
        <dbReference type="ChEBI" id="CHEBI:15934"/>
    </ligand>
</feature>
<proteinExistence type="inferred from homology"/>
<feature type="binding site" evidence="9">
    <location>
        <position position="127"/>
    </location>
    <ligand>
        <name>(2S)-2-hydroxy-3-oxobutyl phosphate</name>
        <dbReference type="ChEBI" id="CHEBI:58830"/>
    </ligand>
</feature>
<evidence type="ECO:0000256" key="2">
    <source>
        <dbReference type="ARBA" id="ARBA00007424"/>
    </source>
</evidence>
<evidence type="ECO:0000256" key="1">
    <source>
        <dbReference type="ARBA" id="ARBA00004917"/>
    </source>
</evidence>
<dbReference type="InterPro" id="IPR036467">
    <property type="entry name" value="LS/RS_sf"/>
</dbReference>
<evidence type="ECO:0000256" key="8">
    <source>
        <dbReference type="ARBA" id="ARBA00072606"/>
    </source>
</evidence>
<dbReference type="GO" id="GO:0009349">
    <property type="term" value="C:riboflavin synthase complex"/>
    <property type="evidence" value="ECO:0007669"/>
    <property type="project" value="UniProtKB-UniRule"/>
</dbReference>
<feature type="binding site" evidence="9">
    <location>
        <position position="22"/>
    </location>
    <ligand>
        <name>5-amino-6-(D-ribitylamino)uracil</name>
        <dbReference type="ChEBI" id="CHEBI:15934"/>
    </ligand>
</feature>
<dbReference type="PANTHER" id="PTHR21058">
    <property type="entry name" value="6,7-DIMETHYL-8-RIBITYLLUMAZINE SYNTHASE DMRL SYNTHASE LUMAZINE SYNTHASE"/>
    <property type="match status" value="1"/>
</dbReference>
<keyword evidence="4 9" id="KW-0686">Riboflavin biosynthesis</keyword>
<dbReference type="InterPro" id="IPR002180">
    <property type="entry name" value="LS/RS"/>
</dbReference>
<keyword evidence="5 9" id="KW-0808">Transferase</keyword>
<evidence type="ECO:0000256" key="4">
    <source>
        <dbReference type="ARBA" id="ARBA00022619"/>
    </source>
</evidence>
<protein>
    <recommendedName>
        <fullName evidence="8 9">6,7-dimethyl-8-ribityllumazine synthase</fullName>
        <shortName evidence="9">DMRL synthase</shortName>
        <shortName evidence="9">LS</shortName>
        <shortName evidence="9">Lumazine synthase</shortName>
        <ecNumber evidence="3 9">2.5.1.78</ecNumber>
    </recommendedName>
</protein>
<accession>A0A062XZI5</accession>
<feature type="binding site" evidence="9">
    <location>
        <begin position="85"/>
        <end position="86"/>
    </location>
    <ligand>
        <name>(2S)-2-hydroxy-3-oxobutyl phosphate</name>
        <dbReference type="ChEBI" id="CHEBI:58830"/>
    </ligand>
</feature>
<gene>
    <name evidence="9 10" type="primary">ribH</name>
    <name evidence="10" type="ORF">EG19_02665</name>
</gene>
<comment type="pathway">
    <text evidence="1 9">Cofactor biosynthesis; riboflavin biosynthesis; riboflavin from 2-hydroxy-3-oxobutyl phosphate and 5-amino-6-(D-ribitylamino)uracil: step 1/2.</text>
</comment>
<evidence type="ECO:0000256" key="3">
    <source>
        <dbReference type="ARBA" id="ARBA00012664"/>
    </source>
</evidence>
<comment type="function">
    <text evidence="7 9">Catalyzes the formation of 6,7-dimethyl-8-ribityllumazine by condensation of 5-amino-6-(D-ribitylamino)uracil with 3,4-dihydroxy-2-butanone 4-phosphate. This is the penultimate step in the biosynthesis of riboflavin.</text>
</comment>
<dbReference type="PANTHER" id="PTHR21058:SF0">
    <property type="entry name" value="6,7-DIMETHYL-8-RIBITYLLUMAZINE SYNTHASE"/>
    <property type="match status" value="1"/>
</dbReference>
<comment type="similarity">
    <text evidence="2 9">Belongs to the DMRL synthase family.</text>
</comment>
<evidence type="ECO:0000256" key="5">
    <source>
        <dbReference type="ARBA" id="ARBA00022679"/>
    </source>
</evidence>
<dbReference type="NCBIfam" id="TIGR00114">
    <property type="entry name" value="lumazine-synth"/>
    <property type="match status" value="1"/>
</dbReference>
<evidence type="ECO:0000313" key="11">
    <source>
        <dbReference type="Proteomes" id="UP000027284"/>
    </source>
</evidence>
<keyword evidence="11" id="KW-1185">Reference proteome</keyword>
<dbReference type="GO" id="GO:0009231">
    <property type="term" value="P:riboflavin biosynthetic process"/>
    <property type="evidence" value="ECO:0007669"/>
    <property type="project" value="UniProtKB-UniRule"/>
</dbReference>
<sequence length="154" mass="16334">MRILEGQLNASGLRFGVVVSRFNSAVAERLVEGALDCLTRHGAREEDITILKVPGAWELPVAAARLASGGQFHAIIALGALIRGETPHFDVIAAECAKGLAQVSLERKLPVAFGVLTCDTMDQALDRSGGKAGNKGWDAALAAIEMAQLWRVTE</sequence>
<comment type="caution">
    <text evidence="10">The sequence shown here is derived from an EMBL/GenBank/DDBJ whole genome shotgun (WGS) entry which is preliminary data.</text>
</comment>
<feature type="active site" description="Proton donor" evidence="9">
    <location>
        <position position="88"/>
    </location>
</feature>
<evidence type="ECO:0000256" key="7">
    <source>
        <dbReference type="ARBA" id="ARBA00058151"/>
    </source>
</evidence>
<dbReference type="FunFam" id="3.40.50.960:FF:000001">
    <property type="entry name" value="6,7-dimethyl-8-ribityllumazine synthase"/>
    <property type="match status" value="1"/>
</dbReference>
<feature type="binding site" evidence="9">
    <location>
        <begin position="80"/>
        <end position="82"/>
    </location>
    <ligand>
        <name>5-amino-6-(D-ribitylamino)uracil</name>
        <dbReference type="ChEBI" id="CHEBI:15934"/>
    </ligand>
</feature>
<dbReference type="Pfam" id="PF00885">
    <property type="entry name" value="DMRL_synthase"/>
    <property type="match status" value="1"/>
</dbReference>
<dbReference type="CDD" id="cd09209">
    <property type="entry name" value="Lumazine_synthase-I"/>
    <property type="match status" value="1"/>
</dbReference>
<dbReference type="UniPathway" id="UPA00275">
    <property type="reaction ID" value="UER00404"/>
</dbReference>
<dbReference type="EC" id="2.5.1.78" evidence="3 9"/>
<dbReference type="EMBL" id="JMFG01000016">
    <property type="protein sequence ID" value="KDA53895.1"/>
    <property type="molecule type" value="Genomic_DNA"/>
</dbReference>
<organism evidence="10 11">
    <name type="scientific">Thermoanaerobaculum aquaticum</name>
    <dbReference type="NCBI Taxonomy" id="1312852"/>
    <lineage>
        <taxon>Bacteria</taxon>
        <taxon>Pseudomonadati</taxon>
        <taxon>Acidobacteriota</taxon>
        <taxon>Thermoanaerobaculia</taxon>
        <taxon>Thermoanaerobaculales</taxon>
        <taxon>Thermoanaerobaculaceae</taxon>
        <taxon>Thermoanaerobaculum</taxon>
    </lineage>
</organism>
<dbReference type="GO" id="GO:0000906">
    <property type="term" value="F:6,7-dimethyl-8-ribityllumazine synthase activity"/>
    <property type="evidence" value="ECO:0007669"/>
    <property type="project" value="UniProtKB-UniRule"/>
</dbReference>
<comment type="catalytic activity">
    <reaction evidence="6 9">
        <text>(2S)-2-hydroxy-3-oxobutyl phosphate + 5-amino-6-(D-ribitylamino)uracil = 6,7-dimethyl-8-(1-D-ribityl)lumazine + phosphate + 2 H2O + H(+)</text>
        <dbReference type="Rhea" id="RHEA:26152"/>
        <dbReference type="ChEBI" id="CHEBI:15377"/>
        <dbReference type="ChEBI" id="CHEBI:15378"/>
        <dbReference type="ChEBI" id="CHEBI:15934"/>
        <dbReference type="ChEBI" id="CHEBI:43474"/>
        <dbReference type="ChEBI" id="CHEBI:58201"/>
        <dbReference type="ChEBI" id="CHEBI:58830"/>
        <dbReference type="EC" id="2.5.1.78"/>
    </reaction>
</comment>
<dbReference type="Proteomes" id="UP000027284">
    <property type="component" value="Unassembled WGS sequence"/>
</dbReference>
<dbReference type="InterPro" id="IPR034964">
    <property type="entry name" value="LS"/>
</dbReference>